<dbReference type="InterPro" id="IPR026893">
    <property type="entry name" value="Tyr/Ser_Pase_IphP-type"/>
</dbReference>
<reference evidence="2" key="1">
    <citation type="submission" date="2003-11" db="EMBL/GenBank/DDBJ databases">
        <authorList>
            <person name="Heidelberg J.F."/>
            <person name="Eisen J.A."/>
            <person name="Nelson W.C."/>
            <person name="DeLong E.F."/>
        </authorList>
    </citation>
    <scope>NUCLEOTIDE SEQUENCE</scope>
</reference>
<sequence length="266" mass="29187">MLLHTQSLPRQIRFEGAHNFRDLGGYPLSCGGFFIPGQIYRSDHLGRLTSADRAKLSELGVATVVDLRRASERAENPDLLMGTGINEVWLPVEAEGADVINIRHEVEAGRIDAQAAREFLIEANRLFVTRFAAVYSKFLHLLLKPLSLPLVFHCSAGKDRAGYAAALTLLVAGASEHDVMTDYLATNRCNEKYRRALTAAIPEDGGAEAKRLALDVLMQVEERYLAAAFSEIDAGYRDASDYMSRALAFDADKQASLKALLTDAST</sequence>
<reference evidence="2" key="2">
    <citation type="submission" date="2003-12" db="EMBL/GenBank/DDBJ databases">
        <title>Monterey Bay Coastal Ocean Microbial Observatory environmental clone sequencing.</title>
        <authorList>
            <person name="DeLong E.F."/>
        </authorList>
    </citation>
    <scope>NUCLEOTIDE SEQUENCE</scope>
</reference>
<organism evidence="2">
    <name type="scientific">uncultured marine bacterium 442</name>
    <dbReference type="NCBI Taxonomy" id="257392"/>
    <lineage>
        <taxon>Bacteria</taxon>
        <taxon>environmental samples</taxon>
    </lineage>
</organism>
<proteinExistence type="inferred from homology"/>
<gene>
    <name evidence="2" type="ORF">MBMO_EBAC000-63A02.46</name>
</gene>
<dbReference type="GO" id="GO:0004721">
    <property type="term" value="F:phosphoprotein phosphatase activity"/>
    <property type="evidence" value="ECO:0007669"/>
    <property type="project" value="InterPro"/>
</dbReference>
<comment type="similarity">
    <text evidence="1">Belongs to the protein-tyrosine phosphatase family.</text>
</comment>
<dbReference type="SUPFAM" id="SSF52799">
    <property type="entry name" value="(Phosphotyrosine protein) phosphatases II"/>
    <property type="match status" value="1"/>
</dbReference>
<name>Q6SH51_9BACT</name>
<protein>
    <submittedName>
        <fullName evidence="2">Protein-tyrosine phosphatase, putative</fullName>
    </submittedName>
</protein>
<dbReference type="EMBL" id="AY458639">
    <property type="protein sequence ID" value="AAR37768.1"/>
    <property type="molecule type" value="Genomic_DNA"/>
</dbReference>
<dbReference type="PANTHER" id="PTHR31126">
    <property type="entry name" value="TYROSINE-PROTEIN PHOSPHATASE"/>
    <property type="match status" value="1"/>
</dbReference>
<dbReference type="Gene3D" id="3.90.190.10">
    <property type="entry name" value="Protein tyrosine phosphatase superfamily"/>
    <property type="match status" value="1"/>
</dbReference>
<dbReference type="PANTHER" id="PTHR31126:SF1">
    <property type="entry name" value="TYROSINE SPECIFIC PROTEIN PHOSPHATASES DOMAIN-CONTAINING PROTEIN"/>
    <property type="match status" value="1"/>
</dbReference>
<dbReference type="Pfam" id="PF13350">
    <property type="entry name" value="Y_phosphatase3"/>
    <property type="match status" value="1"/>
</dbReference>
<evidence type="ECO:0000313" key="2">
    <source>
        <dbReference type="EMBL" id="AAR37768.1"/>
    </source>
</evidence>
<accession>Q6SH51</accession>
<evidence type="ECO:0000256" key="1">
    <source>
        <dbReference type="ARBA" id="ARBA00009580"/>
    </source>
</evidence>
<dbReference type="AlphaFoldDB" id="Q6SH51"/>
<dbReference type="InterPro" id="IPR029021">
    <property type="entry name" value="Prot-tyrosine_phosphatase-like"/>
</dbReference>